<evidence type="ECO:0000256" key="1">
    <source>
        <dbReference type="ARBA" id="ARBA00006484"/>
    </source>
</evidence>
<dbReference type="SUPFAM" id="SSF51735">
    <property type="entry name" value="NAD(P)-binding Rossmann-fold domains"/>
    <property type="match status" value="1"/>
</dbReference>
<dbReference type="Gene3D" id="3.40.50.720">
    <property type="entry name" value="NAD(P)-binding Rossmann-like Domain"/>
    <property type="match status" value="1"/>
</dbReference>
<dbReference type="Pfam" id="PF00106">
    <property type="entry name" value="adh_short"/>
    <property type="match status" value="1"/>
</dbReference>
<dbReference type="AlphaFoldDB" id="A0A0R2H2A4"/>
<dbReference type="PANTHER" id="PTHR43669:SF3">
    <property type="entry name" value="ALCOHOL DEHYDROGENASE, PUTATIVE (AFU_ORTHOLOGUE AFUA_3G03445)-RELATED"/>
    <property type="match status" value="1"/>
</dbReference>
<dbReference type="InterPro" id="IPR036291">
    <property type="entry name" value="NAD(P)-bd_dom_sf"/>
</dbReference>
<sequence>MAKKVLITGANRGIGFETARQLGAKGWQILLGARNKERGNTAVQKLKGFGVSAEWIKIDLNDVETIQAAAEYVKSNHSDLKALINNAGVSGDMEKAPLSVTLDELREVTDVNFLGNFAMIKAFTPILAANRGRIMNLTIPLTINKYFHPFAYMTSKAPLNVMIKAFGYEFKKENIPVEIFGILPGGVTTDLNNHEKGIFMRPVSEGGKVVADTLLDGKNHQGKIVTKFGLWQILKRALGKRS</sequence>
<dbReference type="GO" id="GO:0016491">
    <property type="term" value="F:oxidoreductase activity"/>
    <property type="evidence" value="ECO:0007669"/>
    <property type="project" value="UniProtKB-KW"/>
</dbReference>
<organism evidence="3 6">
    <name type="scientific">Pediococcus damnosus</name>
    <dbReference type="NCBI Taxonomy" id="51663"/>
    <lineage>
        <taxon>Bacteria</taxon>
        <taxon>Bacillati</taxon>
        <taxon>Bacillota</taxon>
        <taxon>Bacilli</taxon>
        <taxon>Lactobacillales</taxon>
        <taxon>Lactobacillaceae</taxon>
        <taxon>Pediococcus</taxon>
    </lineage>
</organism>
<comment type="similarity">
    <text evidence="1">Belongs to the short-chain dehydrogenases/reductases (SDR) family.</text>
</comment>
<dbReference type="RefSeq" id="WP_046871218.1">
    <property type="nucleotide sequence ID" value="NZ_BAAAXI010000091.1"/>
</dbReference>
<gene>
    <name evidence="3" type="ORF">ADU70_0486</name>
    <name evidence="4" type="ORF">ADU72_0184</name>
</gene>
<dbReference type="InterPro" id="IPR002347">
    <property type="entry name" value="SDR_fam"/>
</dbReference>
<dbReference type="KEGG" id="pdm:ADU72_0184"/>
<dbReference type="EMBL" id="CP012275">
    <property type="protein sequence ID" value="AMV61986.1"/>
    <property type="molecule type" value="Genomic_DNA"/>
</dbReference>
<dbReference type="GeneID" id="57275436"/>
<dbReference type="PANTHER" id="PTHR43669">
    <property type="entry name" value="5-KETO-D-GLUCONATE 5-REDUCTASE"/>
    <property type="match status" value="1"/>
</dbReference>
<evidence type="ECO:0000313" key="4">
    <source>
        <dbReference type="EMBL" id="AMV66133.1"/>
    </source>
</evidence>
<dbReference type="PRINTS" id="PR00081">
    <property type="entry name" value="GDHRDH"/>
</dbReference>
<keyword evidence="2" id="KW-0560">Oxidoreductase</keyword>
<reference evidence="5 6" key="1">
    <citation type="journal article" date="2016" name="PLoS ONE">
        <title>The Identification of Novel Diagnostic Marker Genes for the Detection of Beer Spoiling Pediococcus damnosus Strains Using the BlAst Diagnostic Gene findEr.</title>
        <authorList>
            <person name="Behr J."/>
            <person name="Geissler A.J."/>
            <person name="Schmid J."/>
            <person name="Zehe A."/>
            <person name="Vogel R.F."/>
        </authorList>
    </citation>
    <scope>NUCLEOTIDE SEQUENCE [LARGE SCALE GENOMIC DNA]</scope>
    <source>
        <strain evidence="3 6">TMW 2.1533</strain>
        <strain evidence="4 5">TMW 2.1535</strain>
    </source>
</reference>
<dbReference type="OrthoDB" id="5786478at2"/>
<evidence type="ECO:0000313" key="5">
    <source>
        <dbReference type="Proteomes" id="UP000076244"/>
    </source>
</evidence>
<dbReference type="Proteomes" id="UP000076244">
    <property type="component" value="Chromosome"/>
</dbReference>
<protein>
    <submittedName>
        <fullName evidence="3">Oxidoreductase</fullName>
    </submittedName>
</protein>
<evidence type="ECO:0000256" key="2">
    <source>
        <dbReference type="ARBA" id="ARBA00023002"/>
    </source>
</evidence>
<proteinExistence type="inferred from homology"/>
<keyword evidence="5" id="KW-1185">Reference proteome</keyword>
<accession>A0A0R2H2A4</accession>
<evidence type="ECO:0000313" key="3">
    <source>
        <dbReference type="EMBL" id="AMV61986.1"/>
    </source>
</evidence>
<name>A0A0R2H2A4_9LACO</name>
<dbReference type="Proteomes" id="UP000076405">
    <property type="component" value="Chromosome"/>
</dbReference>
<dbReference type="EMBL" id="CP012288">
    <property type="protein sequence ID" value="AMV66133.1"/>
    <property type="molecule type" value="Genomic_DNA"/>
</dbReference>
<evidence type="ECO:0000313" key="6">
    <source>
        <dbReference type="Proteomes" id="UP000076405"/>
    </source>
</evidence>